<dbReference type="AlphaFoldDB" id="A0A2X0MES2"/>
<name>A0A2X0MES2_9BASI</name>
<evidence type="ECO:0000313" key="1">
    <source>
        <dbReference type="EMBL" id="SGY75247.1"/>
    </source>
</evidence>
<keyword evidence="2" id="KW-1185">Reference proteome</keyword>
<protein>
    <submittedName>
        <fullName evidence="1">BQ5605_C005g03409 protein</fullName>
    </submittedName>
</protein>
<organism evidence="1 2">
    <name type="scientific">Microbotryum silenes-dioicae</name>
    <dbReference type="NCBI Taxonomy" id="796604"/>
    <lineage>
        <taxon>Eukaryota</taxon>
        <taxon>Fungi</taxon>
        <taxon>Dikarya</taxon>
        <taxon>Basidiomycota</taxon>
        <taxon>Pucciniomycotina</taxon>
        <taxon>Microbotryomycetes</taxon>
        <taxon>Microbotryales</taxon>
        <taxon>Microbotryaceae</taxon>
        <taxon>Microbotryum</taxon>
    </lineage>
</organism>
<reference evidence="1 2" key="1">
    <citation type="submission" date="2016-11" db="EMBL/GenBank/DDBJ databases">
        <authorList>
            <person name="Jaros S."/>
            <person name="Januszkiewicz K."/>
            <person name="Wedrychowicz H."/>
        </authorList>
    </citation>
    <scope>NUCLEOTIDE SEQUENCE [LARGE SCALE GENOMIC DNA]</scope>
</reference>
<dbReference type="EMBL" id="FQNC01000047">
    <property type="protein sequence ID" value="SGY75247.1"/>
    <property type="molecule type" value="Genomic_DNA"/>
</dbReference>
<evidence type="ECO:0000313" key="2">
    <source>
        <dbReference type="Proteomes" id="UP000249464"/>
    </source>
</evidence>
<dbReference type="Proteomes" id="UP000249464">
    <property type="component" value="Unassembled WGS sequence"/>
</dbReference>
<accession>A0A2X0MES2</accession>
<gene>
    <name evidence="1" type="primary">BQ5605_C005g03409</name>
    <name evidence="1" type="ORF">BQ5605_C005G03409</name>
</gene>
<sequence>MVTANLTEAPLALPTCSIRLTDLIGTKKPTGGHSLTSREVPHCFASESMLWTGASR</sequence>
<proteinExistence type="predicted"/>